<dbReference type="STRING" id="13706.A0A1X2HQU1"/>
<evidence type="ECO:0000313" key="2">
    <source>
        <dbReference type="EMBL" id="ORZ01763.1"/>
    </source>
</evidence>
<evidence type="ECO:0000313" key="3">
    <source>
        <dbReference type="Proteomes" id="UP000242180"/>
    </source>
</evidence>
<dbReference type="EMBL" id="MCGN01000002">
    <property type="protein sequence ID" value="ORZ01763.1"/>
    <property type="molecule type" value="Genomic_DNA"/>
</dbReference>
<dbReference type="GO" id="GO:0051225">
    <property type="term" value="P:spindle assembly"/>
    <property type="evidence" value="ECO:0007669"/>
    <property type="project" value="InterPro"/>
</dbReference>
<evidence type="ECO:0000256" key="1">
    <source>
        <dbReference type="SAM" id="Coils"/>
    </source>
</evidence>
<dbReference type="Pfam" id="PF14735">
    <property type="entry name" value="HAUS4"/>
    <property type="match status" value="1"/>
</dbReference>
<dbReference type="PANTHER" id="PTHR16219:SF1">
    <property type="entry name" value="HAUS AUGMIN-LIKE COMPLEX SUBUNIT 4"/>
    <property type="match status" value="1"/>
</dbReference>
<protein>
    <submittedName>
        <fullName evidence="2">HAUS augmin-like complex subunit 4-domain-containing protein</fullName>
    </submittedName>
</protein>
<keyword evidence="3" id="KW-1185">Reference proteome</keyword>
<name>A0A1X2HQU1_SYNRA</name>
<dbReference type="GO" id="GO:0070652">
    <property type="term" value="C:HAUS complex"/>
    <property type="evidence" value="ECO:0007669"/>
    <property type="project" value="InterPro"/>
</dbReference>
<proteinExistence type="predicted"/>
<accession>A0A1X2HQU1</accession>
<dbReference type="AlphaFoldDB" id="A0A1X2HQU1"/>
<comment type="caution">
    <text evidence="2">The sequence shown here is derived from an EMBL/GenBank/DDBJ whole genome shotgun (WGS) entry which is preliminary data.</text>
</comment>
<organism evidence="2 3">
    <name type="scientific">Syncephalastrum racemosum</name>
    <name type="common">Filamentous fungus</name>
    <dbReference type="NCBI Taxonomy" id="13706"/>
    <lineage>
        <taxon>Eukaryota</taxon>
        <taxon>Fungi</taxon>
        <taxon>Fungi incertae sedis</taxon>
        <taxon>Mucoromycota</taxon>
        <taxon>Mucoromycotina</taxon>
        <taxon>Mucoromycetes</taxon>
        <taxon>Mucorales</taxon>
        <taxon>Syncephalastraceae</taxon>
        <taxon>Syncephalastrum</taxon>
    </lineage>
</organism>
<sequence length="291" mass="34106">MAEELIKQIQRDRLSYNYAHAAFHQEIKELNQPYWETKLLVNELRCLYDDPQRPLSEKQRESLDILFMDQERDGLGRQALGLTKQEQEEQRQAQEKTPRLIATIDDALQAKHDEVAQMVYSLRGADEPKDMLSIMQRRQEELFELQAGLAQQHLKYAGYVNEFTEVSLELMSTLREIMLEINLKADMDRHRAFDDYYCALADSLALRIKILRVTILSSTYDERLVEAMRSLRSILEARYADARKQLMVAEKQIQRYESMGKEFDTIAQAYFGLLDDIRATQDDIERINASK</sequence>
<keyword evidence="1" id="KW-0175">Coiled coil</keyword>
<dbReference type="OrthoDB" id="66964at2759"/>
<dbReference type="OMA" id="NEMILYV"/>
<gene>
    <name evidence="2" type="ORF">BCR43DRAFT_487462</name>
</gene>
<dbReference type="GO" id="GO:0051011">
    <property type="term" value="F:microtubule minus-end binding"/>
    <property type="evidence" value="ECO:0007669"/>
    <property type="project" value="TreeGrafter"/>
</dbReference>
<dbReference type="PANTHER" id="PTHR16219">
    <property type="entry name" value="AUGMIN SUBUNIT 4 FAMILY MEMBER"/>
    <property type="match status" value="1"/>
</dbReference>
<dbReference type="InParanoid" id="A0A1X2HQU1"/>
<feature type="coiled-coil region" evidence="1">
    <location>
        <begin position="225"/>
        <end position="259"/>
    </location>
</feature>
<dbReference type="Proteomes" id="UP000242180">
    <property type="component" value="Unassembled WGS sequence"/>
</dbReference>
<dbReference type="InterPro" id="IPR029327">
    <property type="entry name" value="HAUS4"/>
</dbReference>
<reference evidence="2 3" key="1">
    <citation type="submission" date="2016-07" db="EMBL/GenBank/DDBJ databases">
        <title>Pervasive Adenine N6-methylation of Active Genes in Fungi.</title>
        <authorList>
            <consortium name="DOE Joint Genome Institute"/>
            <person name="Mondo S.J."/>
            <person name="Dannebaum R.O."/>
            <person name="Kuo R.C."/>
            <person name="Labutti K."/>
            <person name="Haridas S."/>
            <person name="Kuo A."/>
            <person name="Salamov A."/>
            <person name="Ahrendt S.R."/>
            <person name="Lipzen A."/>
            <person name="Sullivan W."/>
            <person name="Andreopoulos W.B."/>
            <person name="Clum A."/>
            <person name="Lindquist E."/>
            <person name="Daum C."/>
            <person name="Ramamoorthy G.K."/>
            <person name="Gryganskyi A."/>
            <person name="Culley D."/>
            <person name="Magnuson J.K."/>
            <person name="James T.Y."/>
            <person name="O'Malley M.A."/>
            <person name="Stajich J.E."/>
            <person name="Spatafora J.W."/>
            <person name="Visel A."/>
            <person name="Grigoriev I.V."/>
        </authorList>
    </citation>
    <scope>NUCLEOTIDE SEQUENCE [LARGE SCALE GENOMIC DNA]</scope>
    <source>
        <strain evidence="2 3">NRRL 2496</strain>
    </source>
</reference>